<proteinExistence type="predicted"/>
<dbReference type="AlphaFoldDB" id="A0AAD6Z1C6"/>
<evidence type="ECO:0008006" key="4">
    <source>
        <dbReference type="Google" id="ProtNLM"/>
    </source>
</evidence>
<dbReference type="Proteomes" id="UP001218218">
    <property type="component" value="Unassembled WGS sequence"/>
</dbReference>
<keyword evidence="3" id="KW-1185">Reference proteome</keyword>
<evidence type="ECO:0000313" key="2">
    <source>
        <dbReference type="EMBL" id="KAJ7302983.1"/>
    </source>
</evidence>
<dbReference type="EMBL" id="JARIHO010000109">
    <property type="protein sequence ID" value="KAJ7302983.1"/>
    <property type="molecule type" value="Genomic_DNA"/>
</dbReference>
<evidence type="ECO:0000256" key="1">
    <source>
        <dbReference type="SAM" id="Coils"/>
    </source>
</evidence>
<feature type="coiled-coil region" evidence="1">
    <location>
        <begin position="45"/>
        <end position="72"/>
    </location>
</feature>
<evidence type="ECO:0000313" key="3">
    <source>
        <dbReference type="Proteomes" id="UP001218218"/>
    </source>
</evidence>
<comment type="caution">
    <text evidence="2">The sequence shown here is derived from an EMBL/GenBank/DDBJ whole genome shotgun (WGS) entry which is preliminary data.</text>
</comment>
<reference evidence="2" key="1">
    <citation type="submission" date="2023-03" db="EMBL/GenBank/DDBJ databases">
        <title>Massive genome expansion in bonnet fungi (Mycena s.s.) driven by repeated elements and novel gene families across ecological guilds.</title>
        <authorList>
            <consortium name="Lawrence Berkeley National Laboratory"/>
            <person name="Harder C.B."/>
            <person name="Miyauchi S."/>
            <person name="Viragh M."/>
            <person name="Kuo A."/>
            <person name="Thoen E."/>
            <person name="Andreopoulos B."/>
            <person name="Lu D."/>
            <person name="Skrede I."/>
            <person name="Drula E."/>
            <person name="Henrissat B."/>
            <person name="Morin E."/>
            <person name="Kohler A."/>
            <person name="Barry K."/>
            <person name="LaButti K."/>
            <person name="Morin E."/>
            <person name="Salamov A."/>
            <person name="Lipzen A."/>
            <person name="Mereny Z."/>
            <person name="Hegedus B."/>
            <person name="Baldrian P."/>
            <person name="Stursova M."/>
            <person name="Weitz H."/>
            <person name="Taylor A."/>
            <person name="Grigoriev I.V."/>
            <person name="Nagy L.G."/>
            <person name="Martin F."/>
            <person name="Kauserud H."/>
        </authorList>
    </citation>
    <scope>NUCLEOTIDE SEQUENCE</scope>
    <source>
        <strain evidence="2">CBHHK002</strain>
    </source>
</reference>
<gene>
    <name evidence="2" type="ORF">DFH08DRAFT_945437</name>
</gene>
<accession>A0AAD6Z1C6</accession>
<sequence>MRPFFQWLQSGESIYTPVPGTQHYSLLNSNESPEDSEFSFIHSVVSDADARLARLDDEISKIQERVRLLKQERVSIFNYRTCNKVILSPLRRMPPEVLGEIFLLTLPSVRDELDRGGFDLTDSPWVLTRISTRWRTISLSTPSLWSRILINYTRIRHRPAAYPLSLAKAHIQRAQKLKIHFYGSENGDSFPQVQMFQLLSQHSSRWDELSLLLTSKIVPHLSLLRDRLPLLRRIWIQWKCAASQAEVQSIDCFQTVPSLVDFGTINEHRFVSVSLPVHQLTHYFLDAPWGEQKHILSLALNLVEAHITVNFDLEPWPAPNDPIRLSHLRGVYGSNPEILDHLAAPSLEGLALALAHDETASEVLSHLEAFVDRSGCHLQKLYCRGLPDPDTTTRILQKFSSITELVMESNDYWGTTRQRADDLMATLTLSSTAAITPNLSRVVLACRNKDDDDDCIDYWSYIRMVQSRWRAEDCALKAAALLIGSGAPTDRTILLALQMLRQEGLDFVLIEGMAAMKEMKISIYCAPWMI</sequence>
<organism evidence="2 3">
    <name type="scientific">Mycena albidolilacea</name>
    <dbReference type="NCBI Taxonomy" id="1033008"/>
    <lineage>
        <taxon>Eukaryota</taxon>
        <taxon>Fungi</taxon>
        <taxon>Dikarya</taxon>
        <taxon>Basidiomycota</taxon>
        <taxon>Agaricomycotina</taxon>
        <taxon>Agaricomycetes</taxon>
        <taxon>Agaricomycetidae</taxon>
        <taxon>Agaricales</taxon>
        <taxon>Marasmiineae</taxon>
        <taxon>Mycenaceae</taxon>
        <taxon>Mycena</taxon>
    </lineage>
</organism>
<name>A0AAD6Z1C6_9AGAR</name>
<keyword evidence="1" id="KW-0175">Coiled coil</keyword>
<protein>
    <recommendedName>
        <fullName evidence="4">F-box domain-containing protein</fullName>
    </recommendedName>
</protein>